<sequence>FNEIHDARLAFSTYEQLYQKGMAIDQYTLMRALKMCSCVVAPEKLMHRIKHWKKTYTVKDRIQLYEFMDILLLSESVDSVIIKEEKAQATGKTPRDLYKLVDSESLGKTHDERLATYLNKQFHKEERDYGTVTTDSTMLTEHPILVKYRKQAILSWPTAAGGSEAEEDGFVTAHP</sequence>
<gene>
    <name evidence="1" type="ORF">chiPu_0014881</name>
</gene>
<protein>
    <submittedName>
        <fullName evidence="1">Uncharacterized protein</fullName>
    </submittedName>
</protein>
<dbReference type="EMBL" id="BEZZ01000822">
    <property type="protein sequence ID" value="GCC36387.1"/>
    <property type="molecule type" value="Genomic_DNA"/>
</dbReference>
<accession>A0A401T194</accession>
<evidence type="ECO:0000313" key="2">
    <source>
        <dbReference type="Proteomes" id="UP000287033"/>
    </source>
</evidence>
<keyword evidence="2" id="KW-1185">Reference proteome</keyword>
<dbReference type="Proteomes" id="UP000287033">
    <property type="component" value="Unassembled WGS sequence"/>
</dbReference>
<evidence type="ECO:0000313" key="1">
    <source>
        <dbReference type="EMBL" id="GCC36387.1"/>
    </source>
</evidence>
<name>A0A401T194_CHIPU</name>
<comment type="caution">
    <text evidence="1">The sequence shown here is derived from an EMBL/GenBank/DDBJ whole genome shotgun (WGS) entry which is preliminary data.</text>
</comment>
<proteinExistence type="predicted"/>
<organism evidence="1 2">
    <name type="scientific">Chiloscyllium punctatum</name>
    <name type="common">Brownbanded bambooshark</name>
    <name type="synonym">Hemiscyllium punctatum</name>
    <dbReference type="NCBI Taxonomy" id="137246"/>
    <lineage>
        <taxon>Eukaryota</taxon>
        <taxon>Metazoa</taxon>
        <taxon>Chordata</taxon>
        <taxon>Craniata</taxon>
        <taxon>Vertebrata</taxon>
        <taxon>Chondrichthyes</taxon>
        <taxon>Elasmobranchii</taxon>
        <taxon>Galeomorphii</taxon>
        <taxon>Galeoidea</taxon>
        <taxon>Orectolobiformes</taxon>
        <taxon>Hemiscylliidae</taxon>
        <taxon>Chiloscyllium</taxon>
    </lineage>
</organism>
<feature type="non-terminal residue" evidence="1">
    <location>
        <position position="1"/>
    </location>
</feature>
<dbReference type="AlphaFoldDB" id="A0A401T194"/>
<reference evidence="1 2" key="1">
    <citation type="journal article" date="2018" name="Nat. Ecol. Evol.">
        <title>Shark genomes provide insights into elasmobranch evolution and the origin of vertebrates.</title>
        <authorList>
            <person name="Hara Y"/>
            <person name="Yamaguchi K"/>
            <person name="Onimaru K"/>
            <person name="Kadota M"/>
            <person name="Koyanagi M"/>
            <person name="Keeley SD"/>
            <person name="Tatsumi K"/>
            <person name="Tanaka K"/>
            <person name="Motone F"/>
            <person name="Kageyama Y"/>
            <person name="Nozu R"/>
            <person name="Adachi N"/>
            <person name="Nishimura O"/>
            <person name="Nakagawa R"/>
            <person name="Tanegashima C"/>
            <person name="Kiyatake I"/>
            <person name="Matsumoto R"/>
            <person name="Murakumo K"/>
            <person name="Nishida K"/>
            <person name="Terakita A"/>
            <person name="Kuratani S"/>
            <person name="Sato K"/>
            <person name="Hyodo S Kuraku.S."/>
        </authorList>
    </citation>
    <scope>NUCLEOTIDE SEQUENCE [LARGE SCALE GENOMIC DNA]</scope>
</reference>
<dbReference type="OrthoDB" id="6089094at2759"/>